<feature type="chain" id="PRO_5020199870" evidence="1">
    <location>
        <begin position="24"/>
        <end position="189"/>
    </location>
</feature>
<dbReference type="InterPro" id="IPR029033">
    <property type="entry name" value="His_PPase_superfam"/>
</dbReference>
<dbReference type="SUPFAM" id="SSF53254">
    <property type="entry name" value="Phosphoglycerate mutase-like"/>
    <property type="match status" value="1"/>
</dbReference>
<dbReference type="Pfam" id="PF00300">
    <property type="entry name" value="His_Phos_1"/>
    <property type="match status" value="1"/>
</dbReference>
<dbReference type="CDD" id="cd07067">
    <property type="entry name" value="HP_PGM_like"/>
    <property type="match status" value="1"/>
</dbReference>
<evidence type="ECO:0000256" key="1">
    <source>
        <dbReference type="SAM" id="SignalP"/>
    </source>
</evidence>
<comment type="caution">
    <text evidence="2">The sequence shown here is derived from an EMBL/GenBank/DDBJ whole genome shotgun (WGS) entry which is preliminary data.</text>
</comment>
<name>A0A4S8PZN9_9HYPH</name>
<dbReference type="Proteomes" id="UP000307378">
    <property type="component" value="Unassembled WGS sequence"/>
</dbReference>
<evidence type="ECO:0000313" key="3">
    <source>
        <dbReference type="Proteomes" id="UP000307378"/>
    </source>
</evidence>
<sequence>MLPRRSFLLTSLFAMSGGMPLMADEDPWAALRSGQAFVLLRHAIAPGTGDPPGMRIGDCSTQRNLSEEGRAQASRIGALFRDNGIRAASVHSSRLCRCLDTAGLLELGPVTEQPLLNSFFGKPEDGRGQTEALRQWLSTRGSGLPLVLVTHQVNVTGLTSIVPRSGELVFAKLDEAGAVAVIGRQSAEA</sequence>
<accession>A0A4S8PZN9</accession>
<evidence type="ECO:0000313" key="2">
    <source>
        <dbReference type="EMBL" id="THV33739.1"/>
    </source>
</evidence>
<organism evidence="2 3">
    <name type="scientific">Rhizobium rosettiformans W3</name>
    <dbReference type="NCBI Taxonomy" id="538378"/>
    <lineage>
        <taxon>Bacteria</taxon>
        <taxon>Pseudomonadati</taxon>
        <taxon>Pseudomonadota</taxon>
        <taxon>Alphaproteobacteria</taxon>
        <taxon>Hyphomicrobiales</taxon>
        <taxon>Rhizobiaceae</taxon>
        <taxon>Rhizobium/Agrobacterium group</taxon>
        <taxon>Rhizobium</taxon>
    </lineage>
</organism>
<proteinExistence type="predicted"/>
<dbReference type="EMBL" id="STGU01000010">
    <property type="protein sequence ID" value="THV33739.1"/>
    <property type="molecule type" value="Genomic_DNA"/>
</dbReference>
<dbReference type="InterPro" id="IPR013078">
    <property type="entry name" value="His_Pase_superF_clade-1"/>
</dbReference>
<dbReference type="Gene3D" id="3.40.50.1240">
    <property type="entry name" value="Phosphoglycerate mutase-like"/>
    <property type="match status" value="1"/>
</dbReference>
<gene>
    <name evidence="2" type="ORF">FAA86_17105</name>
</gene>
<dbReference type="AlphaFoldDB" id="A0A4S8PZN9"/>
<keyword evidence="1" id="KW-0732">Signal</keyword>
<feature type="signal peptide" evidence="1">
    <location>
        <begin position="1"/>
        <end position="23"/>
    </location>
</feature>
<dbReference type="RefSeq" id="WP_136542385.1">
    <property type="nucleotide sequence ID" value="NZ_STGU01000010.1"/>
</dbReference>
<reference evidence="2 3" key="1">
    <citation type="submission" date="2019-04" db="EMBL/GenBank/DDBJ databases">
        <title>genome sequence of strain W3.</title>
        <authorList>
            <person name="Gao J."/>
            <person name="Sun J."/>
        </authorList>
    </citation>
    <scope>NUCLEOTIDE SEQUENCE [LARGE SCALE GENOMIC DNA]</scope>
    <source>
        <strain evidence="2 3">W3</strain>
    </source>
</reference>
<protein>
    <submittedName>
        <fullName evidence="2">Histidine phosphatase family protein</fullName>
    </submittedName>
</protein>